<dbReference type="RefSeq" id="WP_072844414.1">
    <property type="nucleotide sequence ID" value="NZ_FNAB01000001.1"/>
</dbReference>
<evidence type="ECO:0000259" key="6">
    <source>
        <dbReference type="Pfam" id="PF14759"/>
    </source>
</evidence>
<accession>A0A1G6M795</accession>
<dbReference type="PANTHER" id="PTHR43557">
    <property type="entry name" value="APOPTOSIS-INDUCING FACTOR 1"/>
    <property type="match status" value="1"/>
</dbReference>
<keyword evidence="2" id="KW-0285">Flavoprotein</keyword>
<sequence>MSGGVLVVGGSVGGIRTARALRNEGYAGVVTVVEAESHLPYDKPPLSKAPLDGDAHVPLLTADEASELGIELVLGRAAVELRPQAKQVVLDDGVFLGYEELVIATGAAARPSPWTGPDVHVLRAIADARALRVSLRGANRLLVVGAGFIGAEVASLARKQGIEVTIVDPAPTPMARVVGDDLGQRFSQLHRANGVDTRFGATVSSLEQVDGGMWAELSDGTKILVDAVVVGIGAVLNTRWLESSGLALEDGVECDEYGRVAGAEHIFAVGDIARWYQPRQEKAARVEHWTNAVEQANCVAHNISHPYSTLSHDPVAYVWSDQYDWKIQLFGTRNLEGSPAVVEQSDPFRLAAVWQDSDGRASGGLTVNWPKASVQLRRTIAAGGPAEQVHAQLAGTAVQA</sequence>
<evidence type="ECO:0000313" key="7">
    <source>
        <dbReference type="EMBL" id="SDC51330.1"/>
    </source>
</evidence>
<dbReference type="AlphaFoldDB" id="A0A1G6M795"/>
<reference evidence="7 8" key="1">
    <citation type="submission" date="2016-10" db="EMBL/GenBank/DDBJ databases">
        <authorList>
            <person name="de Groot N.N."/>
        </authorList>
    </citation>
    <scope>NUCLEOTIDE SEQUENCE [LARGE SCALE GENOMIC DNA]</scope>
    <source>
        <strain evidence="7 8">JCM 11308</strain>
    </source>
</reference>
<keyword evidence="4" id="KW-0560">Oxidoreductase</keyword>
<evidence type="ECO:0000256" key="4">
    <source>
        <dbReference type="ARBA" id="ARBA00023002"/>
    </source>
</evidence>
<dbReference type="SUPFAM" id="SSF51905">
    <property type="entry name" value="FAD/NAD(P)-binding domain"/>
    <property type="match status" value="1"/>
</dbReference>
<dbReference type="GO" id="GO:0016651">
    <property type="term" value="F:oxidoreductase activity, acting on NAD(P)H"/>
    <property type="evidence" value="ECO:0007669"/>
    <property type="project" value="TreeGrafter"/>
</dbReference>
<dbReference type="SUPFAM" id="SSF55424">
    <property type="entry name" value="FAD/NAD-linked reductases, dimerisation (C-terminal) domain"/>
    <property type="match status" value="1"/>
</dbReference>
<dbReference type="GO" id="GO:0005737">
    <property type="term" value="C:cytoplasm"/>
    <property type="evidence" value="ECO:0007669"/>
    <property type="project" value="TreeGrafter"/>
</dbReference>
<dbReference type="Gene3D" id="3.30.390.30">
    <property type="match status" value="1"/>
</dbReference>
<evidence type="ECO:0000256" key="3">
    <source>
        <dbReference type="ARBA" id="ARBA00022827"/>
    </source>
</evidence>
<evidence type="ECO:0000256" key="2">
    <source>
        <dbReference type="ARBA" id="ARBA00022630"/>
    </source>
</evidence>
<dbReference type="InterPro" id="IPR036188">
    <property type="entry name" value="FAD/NAD-bd_sf"/>
</dbReference>
<name>A0A1G6M795_9NOCA</name>
<dbReference type="STRING" id="168276.SAMN05444580_10181"/>
<dbReference type="InterPro" id="IPR016156">
    <property type="entry name" value="FAD/NAD-linked_Rdtase_dimer_sf"/>
</dbReference>
<feature type="domain" description="FAD/NAD(P)-binding" evidence="5">
    <location>
        <begin position="5"/>
        <end position="296"/>
    </location>
</feature>
<keyword evidence="3" id="KW-0274">FAD</keyword>
<evidence type="ECO:0000313" key="8">
    <source>
        <dbReference type="Proteomes" id="UP000199417"/>
    </source>
</evidence>
<dbReference type="InterPro" id="IPR023753">
    <property type="entry name" value="FAD/NAD-binding_dom"/>
</dbReference>
<keyword evidence="7" id="KW-0223">Dioxygenase</keyword>
<evidence type="ECO:0000259" key="5">
    <source>
        <dbReference type="Pfam" id="PF07992"/>
    </source>
</evidence>
<dbReference type="InterPro" id="IPR050446">
    <property type="entry name" value="FAD-oxidoreductase/Apoptosis"/>
</dbReference>
<organism evidence="7 8">
    <name type="scientific">Rhodococcus tukisamuensis</name>
    <dbReference type="NCBI Taxonomy" id="168276"/>
    <lineage>
        <taxon>Bacteria</taxon>
        <taxon>Bacillati</taxon>
        <taxon>Actinomycetota</taxon>
        <taxon>Actinomycetes</taxon>
        <taxon>Mycobacteriales</taxon>
        <taxon>Nocardiaceae</taxon>
        <taxon>Rhodococcus</taxon>
    </lineage>
</organism>
<proteinExistence type="predicted"/>
<evidence type="ECO:0000256" key="1">
    <source>
        <dbReference type="ARBA" id="ARBA00001974"/>
    </source>
</evidence>
<comment type="cofactor">
    <cofactor evidence="1">
        <name>FAD</name>
        <dbReference type="ChEBI" id="CHEBI:57692"/>
    </cofactor>
</comment>
<dbReference type="PANTHER" id="PTHR43557:SF2">
    <property type="entry name" value="RIESKE DOMAIN-CONTAINING PROTEIN-RELATED"/>
    <property type="match status" value="1"/>
</dbReference>
<gene>
    <name evidence="7" type="ORF">SAMN05444580_10181</name>
</gene>
<dbReference type="Pfam" id="PF14759">
    <property type="entry name" value="Reductase_C"/>
    <property type="match status" value="1"/>
</dbReference>
<dbReference type="PRINTS" id="PR00368">
    <property type="entry name" value="FADPNR"/>
</dbReference>
<dbReference type="Pfam" id="PF07992">
    <property type="entry name" value="Pyr_redox_2"/>
    <property type="match status" value="1"/>
</dbReference>
<dbReference type="EMBL" id="FNAB01000001">
    <property type="protein sequence ID" value="SDC51330.1"/>
    <property type="molecule type" value="Genomic_DNA"/>
</dbReference>
<feature type="domain" description="Reductase C-terminal" evidence="6">
    <location>
        <begin position="317"/>
        <end position="388"/>
    </location>
</feature>
<dbReference type="Gene3D" id="3.50.50.60">
    <property type="entry name" value="FAD/NAD(P)-binding domain"/>
    <property type="match status" value="2"/>
</dbReference>
<keyword evidence="8" id="KW-1185">Reference proteome</keyword>
<dbReference type="InterPro" id="IPR028202">
    <property type="entry name" value="Reductase_C"/>
</dbReference>
<protein>
    <submittedName>
        <fullName evidence="7">3-phenylpropionate/trans-cinnamate dioxygenase ferredoxin reductase subunit/phthalate 3,4-dioxygenase ferredoxin reductase subunit</fullName>
    </submittedName>
</protein>
<dbReference type="Proteomes" id="UP000199417">
    <property type="component" value="Unassembled WGS sequence"/>
</dbReference>
<dbReference type="GO" id="GO:0051213">
    <property type="term" value="F:dioxygenase activity"/>
    <property type="evidence" value="ECO:0007669"/>
    <property type="project" value="UniProtKB-KW"/>
</dbReference>